<keyword evidence="3" id="KW-1185">Reference proteome</keyword>
<keyword evidence="1" id="KW-0812">Transmembrane</keyword>
<keyword evidence="1" id="KW-0472">Membrane</keyword>
<reference evidence="2 3" key="1">
    <citation type="journal article" date="2021" name="Hortic Res">
        <title>Chromosome-scale assembly of the Dendrobium chrysotoxum genome enhances the understanding of orchid evolution.</title>
        <authorList>
            <person name="Zhang Y."/>
            <person name="Zhang G.Q."/>
            <person name="Zhang D."/>
            <person name="Liu X.D."/>
            <person name="Xu X.Y."/>
            <person name="Sun W.H."/>
            <person name="Yu X."/>
            <person name="Zhu X."/>
            <person name="Wang Z.W."/>
            <person name="Zhao X."/>
            <person name="Zhong W.Y."/>
            <person name="Chen H."/>
            <person name="Yin W.L."/>
            <person name="Huang T."/>
            <person name="Niu S.C."/>
            <person name="Liu Z.J."/>
        </authorList>
    </citation>
    <scope>NUCLEOTIDE SEQUENCE [LARGE SCALE GENOMIC DNA]</scope>
    <source>
        <strain evidence="2">Lindl</strain>
    </source>
</reference>
<comment type="caution">
    <text evidence="2">The sequence shown here is derived from an EMBL/GenBank/DDBJ whole genome shotgun (WGS) entry which is preliminary data.</text>
</comment>
<name>A0AAV7FSS8_DENCH</name>
<gene>
    <name evidence="2" type="ORF">IEQ34_024708</name>
</gene>
<sequence length="209" mass="22799">MTYNEKEVRATLRLLHSFLRTLLRCHVDGVAPDFYRSSVRPQNENLGPCAGVSSLRLACSVWSAPWFLECQPQRGMPSTRALLPLTTRSPAARAPRFRFVILTVSSALPGAGPFFYLIYCLALGSYCSSRSLTSVPEAKEEEQEQKVVLSWPSSSATTTVVVANGDPPFRKVMGLAVRSKVVCHCCGADRFTTSAPLSNIAGLASICRI</sequence>
<evidence type="ECO:0000256" key="1">
    <source>
        <dbReference type="SAM" id="Phobius"/>
    </source>
</evidence>
<proteinExistence type="predicted"/>
<evidence type="ECO:0000313" key="3">
    <source>
        <dbReference type="Proteomes" id="UP000775213"/>
    </source>
</evidence>
<dbReference type="EMBL" id="JAGFBR010000199">
    <property type="protein sequence ID" value="KAH0446450.1"/>
    <property type="molecule type" value="Genomic_DNA"/>
</dbReference>
<dbReference type="AlphaFoldDB" id="A0AAV7FSS8"/>
<protein>
    <submittedName>
        <fullName evidence="2">Uncharacterized protein</fullName>
    </submittedName>
</protein>
<accession>A0AAV7FSS8</accession>
<dbReference type="Proteomes" id="UP000775213">
    <property type="component" value="Unassembled WGS sequence"/>
</dbReference>
<feature type="transmembrane region" description="Helical" evidence="1">
    <location>
        <begin position="97"/>
        <end position="119"/>
    </location>
</feature>
<evidence type="ECO:0000313" key="2">
    <source>
        <dbReference type="EMBL" id="KAH0446450.1"/>
    </source>
</evidence>
<keyword evidence="1" id="KW-1133">Transmembrane helix</keyword>
<organism evidence="2 3">
    <name type="scientific">Dendrobium chrysotoxum</name>
    <name type="common">Orchid</name>
    <dbReference type="NCBI Taxonomy" id="161865"/>
    <lineage>
        <taxon>Eukaryota</taxon>
        <taxon>Viridiplantae</taxon>
        <taxon>Streptophyta</taxon>
        <taxon>Embryophyta</taxon>
        <taxon>Tracheophyta</taxon>
        <taxon>Spermatophyta</taxon>
        <taxon>Magnoliopsida</taxon>
        <taxon>Liliopsida</taxon>
        <taxon>Asparagales</taxon>
        <taxon>Orchidaceae</taxon>
        <taxon>Epidendroideae</taxon>
        <taxon>Malaxideae</taxon>
        <taxon>Dendrobiinae</taxon>
        <taxon>Dendrobium</taxon>
    </lineage>
</organism>